<dbReference type="NCBIfam" id="TIGR00515">
    <property type="entry name" value="accD"/>
    <property type="match status" value="1"/>
</dbReference>
<evidence type="ECO:0000313" key="25">
    <source>
        <dbReference type="Proteomes" id="UP000182977"/>
    </source>
</evidence>
<keyword evidence="11 20" id="KW-0863">Zinc-finger</keyword>
<keyword evidence="9 20" id="KW-0479">Metal-binding</keyword>
<evidence type="ECO:0000256" key="14">
    <source>
        <dbReference type="ARBA" id="ARBA00022840"/>
    </source>
</evidence>
<dbReference type="Proteomes" id="UP000182977">
    <property type="component" value="Chromosome I"/>
</dbReference>
<dbReference type="NCBIfam" id="NF041504">
    <property type="entry name" value="AccA_sub"/>
    <property type="match status" value="1"/>
</dbReference>
<evidence type="ECO:0000256" key="5">
    <source>
        <dbReference type="ARBA" id="ARBA00011664"/>
    </source>
</evidence>
<dbReference type="GO" id="GO:0016743">
    <property type="term" value="F:carboxyl- or carbamoyltransferase activity"/>
    <property type="evidence" value="ECO:0007669"/>
    <property type="project" value="UniProtKB-UniRule"/>
</dbReference>
<comment type="subcellular location">
    <subcellularLocation>
        <location evidence="1 19">Cytoplasm</location>
    </subcellularLocation>
</comment>
<dbReference type="GO" id="GO:0009317">
    <property type="term" value="C:acetyl-CoA carboxylase complex"/>
    <property type="evidence" value="ECO:0007669"/>
    <property type="project" value="InterPro"/>
</dbReference>
<organism evidence="24 25">
    <name type="scientific">Jiangella alkaliphila</name>
    <dbReference type="NCBI Taxonomy" id="419479"/>
    <lineage>
        <taxon>Bacteria</taxon>
        <taxon>Bacillati</taxon>
        <taxon>Actinomycetota</taxon>
        <taxon>Actinomycetes</taxon>
        <taxon>Jiangellales</taxon>
        <taxon>Jiangellaceae</taxon>
        <taxon>Jiangella</taxon>
    </lineage>
</organism>
<dbReference type="InterPro" id="IPR041010">
    <property type="entry name" value="Znf-ACC"/>
</dbReference>
<proteinExistence type="inferred from homology"/>
<dbReference type="PANTHER" id="PTHR42853:SF3">
    <property type="entry name" value="ACETYL-COENZYME A CARBOXYLASE CARBOXYL TRANSFERASE SUBUNIT ALPHA, CHLOROPLASTIC"/>
    <property type="match status" value="1"/>
</dbReference>
<dbReference type="InterPro" id="IPR000438">
    <property type="entry name" value="Acetyl_CoA_COase_Trfase_b_su"/>
</dbReference>
<dbReference type="SUPFAM" id="SSF52096">
    <property type="entry name" value="ClpP/crotonase"/>
    <property type="match status" value="2"/>
</dbReference>
<evidence type="ECO:0000256" key="11">
    <source>
        <dbReference type="ARBA" id="ARBA00022771"/>
    </source>
</evidence>
<reference evidence="25" key="1">
    <citation type="submission" date="2016-10" db="EMBL/GenBank/DDBJ databases">
        <authorList>
            <person name="Varghese N."/>
            <person name="Submissions S."/>
        </authorList>
    </citation>
    <scope>NUCLEOTIDE SEQUENCE [LARGE SCALE GENOMIC DNA]</scope>
    <source>
        <strain evidence="25">DSM 45079</strain>
    </source>
</reference>
<evidence type="ECO:0000256" key="12">
    <source>
        <dbReference type="ARBA" id="ARBA00022832"/>
    </source>
</evidence>
<dbReference type="RefSeq" id="WP_046767836.1">
    <property type="nucleotide sequence ID" value="NZ_KQ061223.1"/>
</dbReference>
<keyword evidence="10 19" id="KW-0547">Nucleotide-binding</keyword>
<evidence type="ECO:0000256" key="6">
    <source>
        <dbReference type="ARBA" id="ARBA00022490"/>
    </source>
</evidence>
<evidence type="ECO:0000256" key="16">
    <source>
        <dbReference type="ARBA" id="ARBA00023160"/>
    </source>
</evidence>
<evidence type="ECO:0000256" key="4">
    <source>
        <dbReference type="ARBA" id="ARBA00010284"/>
    </source>
</evidence>
<feature type="binding site" evidence="20">
    <location>
        <position position="37"/>
    </location>
    <ligand>
        <name>Zn(2+)</name>
        <dbReference type="ChEBI" id="CHEBI:29105"/>
    </ligand>
</feature>
<dbReference type="GO" id="GO:0005524">
    <property type="term" value="F:ATP binding"/>
    <property type="evidence" value="ECO:0007669"/>
    <property type="project" value="UniProtKB-KW"/>
</dbReference>
<name>A0A1H2I624_9ACTN</name>
<feature type="domain" description="CoA carboxyltransferase N-terminal" evidence="22">
    <location>
        <begin position="14"/>
        <end position="283"/>
    </location>
</feature>
<keyword evidence="12 19" id="KW-0276">Fatty acid metabolism</keyword>
<dbReference type="GO" id="GO:2001295">
    <property type="term" value="P:malonyl-CoA biosynthetic process"/>
    <property type="evidence" value="ECO:0007669"/>
    <property type="project" value="UniProtKB-UniRule"/>
</dbReference>
<comment type="similarity">
    <text evidence="3">In the C-terminal section; belongs to the AccA family.</text>
</comment>
<dbReference type="GO" id="GO:0003989">
    <property type="term" value="F:acetyl-CoA carboxylase activity"/>
    <property type="evidence" value="ECO:0007669"/>
    <property type="project" value="InterPro"/>
</dbReference>
<keyword evidence="8 19" id="KW-0808">Transferase</keyword>
<dbReference type="GO" id="GO:0006633">
    <property type="term" value="P:fatty acid biosynthetic process"/>
    <property type="evidence" value="ECO:0007669"/>
    <property type="project" value="UniProtKB-KW"/>
</dbReference>
<dbReference type="EC" id="2.1.3.15" evidence="19"/>
<comment type="similarity">
    <text evidence="19">Belongs to the AccA family.</text>
</comment>
<dbReference type="PANTHER" id="PTHR42853">
    <property type="entry name" value="ACETYL-COENZYME A CARBOXYLASE CARBOXYL TRANSFERASE SUBUNIT ALPHA"/>
    <property type="match status" value="1"/>
</dbReference>
<dbReference type="InterPro" id="IPR001095">
    <property type="entry name" value="Acetyl_CoA_COase_a_su"/>
</dbReference>
<evidence type="ECO:0000256" key="10">
    <source>
        <dbReference type="ARBA" id="ARBA00022741"/>
    </source>
</evidence>
<feature type="zinc finger region" description="C4-type" evidence="20">
    <location>
        <begin position="18"/>
        <end position="40"/>
    </location>
</feature>
<dbReference type="UniPathway" id="UPA00655">
    <property type="reaction ID" value="UER00711"/>
</dbReference>
<dbReference type="EMBL" id="LT629791">
    <property type="protein sequence ID" value="SDU39561.1"/>
    <property type="molecule type" value="Genomic_DNA"/>
</dbReference>
<feature type="region of interest" description="Disordered" evidence="21">
    <location>
        <begin position="272"/>
        <end position="295"/>
    </location>
</feature>
<dbReference type="GO" id="GO:0008270">
    <property type="term" value="F:zinc ion binding"/>
    <property type="evidence" value="ECO:0007669"/>
    <property type="project" value="UniProtKB-UniRule"/>
</dbReference>
<evidence type="ECO:0000256" key="18">
    <source>
        <dbReference type="ARBA" id="ARBA00049152"/>
    </source>
</evidence>
<evidence type="ECO:0000256" key="13">
    <source>
        <dbReference type="ARBA" id="ARBA00022833"/>
    </source>
</evidence>
<dbReference type="NCBIfam" id="TIGR00513">
    <property type="entry name" value="accA"/>
    <property type="match status" value="1"/>
</dbReference>
<comment type="cofactor">
    <cofactor evidence="20">
        <name>Zn(2+)</name>
        <dbReference type="ChEBI" id="CHEBI:29105"/>
    </cofactor>
    <text evidence="20">Binds 1 zinc ion per subunit.</text>
</comment>
<feature type="binding site" evidence="20">
    <location>
        <position position="18"/>
    </location>
    <ligand>
        <name>Zn(2+)</name>
        <dbReference type="ChEBI" id="CHEBI:29105"/>
    </ligand>
</feature>
<dbReference type="Pfam" id="PF17848">
    <property type="entry name" value="Zn_ribbon_ACC"/>
    <property type="match status" value="1"/>
</dbReference>
<dbReference type="Pfam" id="PF03255">
    <property type="entry name" value="ACCA"/>
    <property type="match status" value="1"/>
</dbReference>
<dbReference type="InterPro" id="IPR029045">
    <property type="entry name" value="ClpP/crotonase-like_dom_sf"/>
</dbReference>
<feature type="binding site" evidence="20">
    <location>
        <position position="40"/>
    </location>
    <ligand>
        <name>Zn(2+)</name>
        <dbReference type="ChEBI" id="CHEBI:29105"/>
    </ligand>
</feature>
<keyword evidence="6 19" id="KW-0963">Cytoplasm</keyword>
<dbReference type="InterPro" id="IPR011763">
    <property type="entry name" value="COA_CT_C"/>
</dbReference>
<comment type="subunit">
    <text evidence="19">Acetyl-CoA carboxylase is a heterohexamer composed of biotin carboxyl carrier protein (AccB), biotin carboxylase (AccC) and two subunits each of ACCase subunit alpha (AccA) and ACCase subunit beta (AccD).</text>
</comment>
<evidence type="ECO:0000256" key="1">
    <source>
        <dbReference type="ARBA" id="ARBA00004496"/>
    </source>
</evidence>
<keyword evidence="15 19" id="KW-0443">Lipid metabolism</keyword>
<feature type="binding site" evidence="20">
    <location>
        <position position="21"/>
    </location>
    <ligand>
        <name>Zn(2+)</name>
        <dbReference type="ChEBI" id="CHEBI:29105"/>
    </ligand>
</feature>
<keyword evidence="13 20" id="KW-0862">Zinc</keyword>
<dbReference type="HAMAP" id="MF_01395">
    <property type="entry name" value="AcetylCoA_CT_beta"/>
    <property type="match status" value="1"/>
</dbReference>
<keyword evidence="16 19" id="KW-0275">Fatty acid biosynthesis</keyword>
<comment type="similarity">
    <text evidence="20">Belongs to the AccD/PCCB family.</text>
</comment>
<accession>A0A1H2I624</accession>
<comment type="function">
    <text evidence="19">Component of the acetyl coenzyme A carboxylase (ACC) complex. First, biotin carboxylase catalyzes the carboxylation of biotin on its carrier protein (BCCP) and then the CO(2) group is transferred by the carboxyltransferase to acetyl-CoA to form malonyl-CoA.</text>
</comment>
<comment type="pathway">
    <text evidence="2 19">Lipid metabolism; malonyl-CoA biosynthesis; malonyl-CoA from acetyl-CoA: step 1/1.</text>
</comment>
<evidence type="ECO:0000256" key="19">
    <source>
        <dbReference type="HAMAP-Rule" id="MF_00823"/>
    </source>
</evidence>
<dbReference type="PROSITE" id="PS50989">
    <property type="entry name" value="COA_CT_CTER"/>
    <property type="match status" value="1"/>
</dbReference>
<dbReference type="STRING" id="419479.SAMN04488563_1465"/>
<evidence type="ECO:0000256" key="3">
    <source>
        <dbReference type="ARBA" id="ARBA00006276"/>
    </source>
</evidence>
<evidence type="ECO:0000256" key="2">
    <source>
        <dbReference type="ARBA" id="ARBA00004956"/>
    </source>
</evidence>
<dbReference type="OrthoDB" id="9772975at2"/>
<evidence type="ECO:0000313" key="24">
    <source>
        <dbReference type="EMBL" id="SDU39561.1"/>
    </source>
</evidence>
<dbReference type="AlphaFoldDB" id="A0A1H2I624"/>
<gene>
    <name evidence="19" type="primary">accA</name>
    <name evidence="20" type="synonym">accD</name>
    <name evidence="24" type="ORF">SAMN04488563_1465</name>
</gene>
<dbReference type="InterPro" id="IPR011762">
    <property type="entry name" value="COA_CT_N"/>
</dbReference>
<protein>
    <recommendedName>
        <fullName evidence="19 20">Multifunctional fusion protein</fullName>
    </recommendedName>
    <domain>
        <recommendedName>
            <fullName evidence="19">Acetyl-coenzyme A carboxylase carboxyl transferase subunit alpha</fullName>
            <shortName evidence="19">ACCase subunit alpha</shortName>
            <shortName evidence="19">Acetyl-CoA carboxylase carboxyltransferase subunit alpha</shortName>
            <ecNumber evidence="19">2.1.3.15</ecNumber>
        </recommendedName>
    </domain>
    <domain>
        <recommendedName>
            <fullName evidence="20">Acetyl-coenzyme A carboxylase carboxyl transferase subunit beta</fullName>
            <shortName evidence="20">ACCase subunit beta</shortName>
            <shortName evidence="20">Acetyl-CoA carboxylase carboxyltransferase subunit beta</shortName>
        </recommendedName>
    </domain>
</protein>
<comment type="function">
    <text evidence="17 20">Component of the acetyl coenzyme A carboxylase (ACC) complex. Biotin carboxylase (BC) catalyzes the carboxylation of biotin on its carrier protein (BCCP) and then the CO(2) group is transferred by the transcarboxylase to acetyl-CoA to form malonyl-CoA.</text>
</comment>
<evidence type="ECO:0000256" key="15">
    <source>
        <dbReference type="ARBA" id="ARBA00023098"/>
    </source>
</evidence>
<evidence type="ECO:0000259" key="22">
    <source>
        <dbReference type="PROSITE" id="PS50980"/>
    </source>
</evidence>
<keyword evidence="14 19" id="KW-0067">ATP-binding</keyword>
<evidence type="ECO:0000256" key="17">
    <source>
        <dbReference type="ARBA" id="ARBA00025280"/>
    </source>
</evidence>
<dbReference type="HAMAP" id="MF_00823">
    <property type="entry name" value="AcetylCoA_CT_alpha"/>
    <property type="match status" value="1"/>
</dbReference>
<comment type="subunit">
    <text evidence="5">Acetyl-CoA carboxylase is a heterotetramer composed of biotin carboxyl carrier protein (AccB), biotin carboxylase (AccC) and two subunits of ACCase subunit beta/alpha.</text>
</comment>
<keyword evidence="7 19" id="KW-0444">Lipid biosynthesis</keyword>
<evidence type="ECO:0000256" key="20">
    <source>
        <dbReference type="HAMAP-Rule" id="MF_01395"/>
    </source>
</evidence>
<evidence type="ECO:0000256" key="21">
    <source>
        <dbReference type="SAM" id="MobiDB-lite"/>
    </source>
</evidence>
<comment type="catalytic activity">
    <reaction evidence="18 19">
        <text>N(6)-carboxybiotinyl-L-lysyl-[protein] + acetyl-CoA = N(6)-biotinyl-L-lysyl-[protein] + malonyl-CoA</text>
        <dbReference type="Rhea" id="RHEA:54728"/>
        <dbReference type="Rhea" id="RHEA-COMP:10505"/>
        <dbReference type="Rhea" id="RHEA-COMP:10506"/>
        <dbReference type="ChEBI" id="CHEBI:57288"/>
        <dbReference type="ChEBI" id="CHEBI:57384"/>
        <dbReference type="ChEBI" id="CHEBI:83144"/>
        <dbReference type="ChEBI" id="CHEBI:83145"/>
        <dbReference type="EC" id="2.1.3.15"/>
    </reaction>
</comment>
<evidence type="ECO:0000256" key="8">
    <source>
        <dbReference type="ARBA" id="ARBA00022679"/>
    </source>
</evidence>
<dbReference type="Gene3D" id="3.90.226.10">
    <property type="entry name" value="2-enoyl-CoA Hydratase, Chain A, domain 1"/>
    <property type="match status" value="2"/>
</dbReference>
<evidence type="ECO:0000256" key="7">
    <source>
        <dbReference type="ARBA" id="ARBA00022516"/>
    </source>
</evidence>
<keyword evidence="25" id="KW-1185">Reference proteome</keyword>
<feature type="domain" description="CoA carboxyltransferase C-terminal" evidence="23">
    <location>
        <begin position="291"/>
        <end position="537"/>
    </location>
</feature>
<sequence>MTETVKETASDGRVWSRCPSCSTYLYAKRLDRNSKVCPECGHHLRLTLDERLAQLLDPGSLAPFAPVFVDADPLGFVDSRPYPQRLEAARRKTGRPEAVVAGTARIGGEQLVVAALDFAFMGGSIGTAVGDVLVVAAEEALRRRLPLLIISASGGARMQEGCLSLMQLARTAQEIAKLREAGVLVINLNTDATFGGATASFSSLGDIIMAEPGSLIGFAGPQVIRQTVREELPAGFQTAEFLFEHGMVDIVVPRQNLRETTARLLRAHRPASSLHSVGGGHAGAAPERTAHPEPERGAVDPWEVVTLARNVGRPTTLDYIAQICDDFVELHGDRTHADDAAIVGGIAQFQGRAVVVVGHQKGHDTAEMVRRNFGMPHPEGYRKAMRLMQHADRFGLPLLTLVDTAGAYPGLQAEARGQGGAIAECIAAMSRLRVPVVSVVTGEGGSGGALALAVGNVVLMLENSYYSVISPEGCSTILWGTAAKASTAAAALRLTAPDLLDLGIVDGVVDEPAGGAHTDPSATADNLARALGAALAQLSRLSPDELVADRYSRFRAFGQLDDAIGAGRRGAA</sequence>
<dbReference type="PRINTS" id="PR01069">
    <property type="entry name" value="ACCCTRFRASEA"/>
</dbReference>
<dbReference type="NCBIfam" id="NF004344">
    <property type="entry name" value="PRK05724.1"/>
    <property type="match status" value="1"/>
</dbReference>
<comment type="similarity">
    <text evidence="4">In the N-terminal section; belongs to the AccD/PCCB family.</text>
</comment>
<evidence type="ECO:0000256" key="9">
    <source>
        <dbReference type="ARBA" id="ARBA00022723"/>
    </source>
</evidence>
<dbReference type="PROSITE" id="PS50980">
    <property type="entry name" value="COA_CT_NTER"/>
    <property type="match status" value="1"/>
</dbReference>
<evidence type="ECO:0000259" key="23">
    <source>
        <dbReference type="PROSITE" id="PS50989"/>
    </source>
</evidence>